<feature type="transmembrane region" description="Helical" evidence="1">
    <location>
        <begin position="161"/>
        <end position="184"/>
    </location>
</feature>
<keyword evidence="1" id="KW-1133">Transmembrane helix</keyword>
<evidence type="ECO:0000313" key="3">
    <source>
        <dbReference type="EMBL" id="AII88093.1"/>
    </source>
</evidence>
<protein>
    <recommendedName>
        <fullName evidence="2">DUF2062 domain-containing protein</fullName>
    </recommendedName>
</protein>
<proteinExistence type="predicted"/>
<dbReference type="PANTHER" id="PTHR40547">
    <property type="entry name" value="SLL0298 PROTEIN"/>
    <property type="match status" value="1"/>
</dbReference>
<dbReference type="AlphaFoldDB" id="A0AAN0RKW1"/>
<dbReference type="InterPro" id="IPR018639">
    <property type="entry name" value="DUF2062"/>
</dbReference>
<dbReference type="KEGG" id="ptp:RCA23_c25750"/>
<feature type="transmembrane region" description="Helical" evidence="1">
    <location>
        <begin position="92"/>
        <end position="109"/>
    </location>
</feature>
<feature type="transmembrane region" description="Helical" evidence="1">
    <location>
        <begin position="45"/>
        <end position="72"/>
    </location>
</feature>
<feature type="domain" description="DUF2062" evidence="2">
    <location>
        <begin position="26"/>
        <end position="191"/>
    </location>
</feature>
<evidence type="ECO:0000256" key="1">
    <source>
        <dbReference type="SAM" id="Phobius"/>
    </source>
</evidence>
<feature type="transmembrane region" description="Helical" evidence="1">
    <location>
        <begin position="121"/>
        <end position="141"/>
    </location>
</feature>
<dbReference type="EMBL" id="CP003984">
    <property type="protein sequence ID" value="AII88093.1"/>
    <property type="molecule type" value="Genomic_DNA"/>
</dbReference>
<keyword evidence="1" id="KW-0812">Transmembrane</keyword>
<organism evidence="3 4">
    <name type="scientific">Planktomarina temperata RCA23</name>
    <dbReference type="NCBI Taxonomy" id="666509"/>
    <lineage>
        <taxon>Bacteria</taxon>
        <taxon>Pseudomonadati</taxon>
        <taxon>Pseudomonadota</taxon>
        <taxon>Alphaproteobacteria</taxon>
        <taxon>Rhodobacterales</taxon>
        <taxon>Paracoccaceae</taxon>
        <taxon>Planktomarina</taxon>
    </lineage>
</organism>
<dbReference type="Proteomes" id="UP000028680">
    <property type="component" value="Chromosome"/>
</dbReference>
<name>A0AAN0RKW1_9RHOB</name>
<sequence>MFKRREKRGLHRALWEWLYPKGGWARAYSYIKHRLRRLPGTPEEIARGVAIGVFTSFTPFYGLHFFVAWVLALVLRANVLASLLGTFFGNPLTHIPIGATALGFGHAFLGKRPESDLHLGLGEMFARAVTELGANIAAFFSQTPGDWTYLVEFWHTVFFPWMIGGVVPGVISGLVIYAITVPAIRVYKNRRKGQLAAKIAELRRKTLLTREDDSGV</sequence>
<evidence type="ECO:0000313" key="4">
    <source>
        <dbReference type="Proteomes" id="UP000028680"/>
    </source>
</evidence>
<reference evidence="3 4" key="1">
    <citation type="journal article" date="2014" name="ISME J.">
        <title>Adaptation of an abundant Roseobacter RCA organism to pelagic systems revealed by genomic and transcriptomic analyses.</title>
        <authorList>
            <person name="Voget S."/>
            <person name="Wemheuer B."/>
            <person name="Brinkhoff T."/>
            <person name="Vollmers J."/>
            <person name="Dietrich S."/>
            <person name="Giebel H.A."/>
            <person name="Beardsley C."/>
            <person name="Sardemann C."/>
            <person name="Bakenhus I."/>
            <person name="Billerbeck S."/>
            <person name="Daniel R."/>
            <person name="Simon M."/>
        </authorList>
    </citation>
    <scope>NUCLEOTIDE SEQUENCE [LARGE SCALE GENOMIC DNA]</scope>
    <source>
        <strain evidence="3 4">RCA23</strain>
    </source>
</reference>
<dbReference type="RefSeq" id="WP_236631362.1">
    <property type="nucleotide sequence ID" value="NZ_CP003984.1"/>
</dbReference>
<evidence type="ECO:0000259" key="2">
    <source>
        <dbReference type="Pfam" id="PF09835"/>
    </source>
</evidence>
<accession>A0AAN0RKW1</accession>
<gene>
    <name evidence="3" type="ORF">RCA23_c25750</name>
</gene>
<dbReference type="PANTHER" id="PTHR40547:SF1">
    <property type="entry name" value="SLL0298 PROTEIN"/>
    <property type="match status" value="1"/>
</dbReference>
<keyword evidence="4" id="KW-1185">Reference proteome</keyword>
<keyword evidence="1" id="KW-0472">Membrane</keyword>
<dbReference type="Pfam" id="PF09835">
    <property type="entry name" value="DUF2062"/>
    <property type="match status" value="1"/>
</dbReference>